<evidence type="ECO:0000256" key="2">
    <source>
        <dbReference type="ARBA" id="ARBA00022475"/>
    </source>
</evidence>
<comment type="caution">
    <text evidence="8">The sequence shown here is derived from an EMBL/GenBank/DDBJ whole genome shotgun (WGS) entry which is preliminary data.</text>
</comment>
<feature type="transmembrane region" description="Helical" evidence="6">
    <location>
        <begin position="215"/>
        <end position="239"/>
    </location>
</feature>
<sequence length="290" mass="30032">MLMGLFGLLAFRNFGLRKIGLGSSAGRSHALLVAAVIAPLVSLALMLDGIATMMGQSVGMLDWATIEAITMSTSMGWAFIARMALMTSALLAIVLMPSSRGISTSVVFYGLALLTLGWSGHAAATEGWLGLGHRFNNGLHLLAAAIWIGAIGWFLHLTLAAHRNPDSHTLVPLLGAMHRFAPLGIALVAIVAATGLINAQLIFGLGNSAEALGTAYGWLLIAKLALVAAMLLCAARNAAISRNESRTADMESNSRAKALASLRGSLATEMSLAIGVLALVAFVGMASPMG</sequence>
<accession>A0A844Z1W3</accession>
<dbReference type="PANTHER" id="PTHR34820">
    <property type="entry name" value="INNER MEMBRANE PROTEIN YEBZ"/>
    <property type="match status" value="1"/>
</dbReference>
<evidence type="ECO:0000313" key="8">
    <source>
        <dbReference type="EMBL" id="MXO73502.1"/>
    </source>
</evidence>
<evidence type="ECO:0000256" key="5">
    <source>
        <dbReference type="ARBA" id="ARBA00023136"/>
    </source>
</evidence>
<dbReference type="PANTHER" id="PTHR34820:SF4">
    <property type="entry name" value="INNER MEMBRANE PROTEIN YEBZ"/>
    <property type="match status" value="1"/>
</dbReference>
<proteinExistence type="predicted"/>
<feature type="transmembrane region" description="Helical" evidence="6">
    <location>
        <begin position="30"/>
        <end position="54"/>
    </location>
</feature>
<keyword evidence="2" id="KW-1003">Cell membrane</keyword>
<feature type="domain" description="Copper resistance protein D" evidence="7">
    <location>
        <begin position="176"/>
        <end position="282"/>
    </location>
</feature>
<dbReference type="InterPro" id="IPR008457">
    <property type="entry name" value="Cu-R_CopD_dom"/>
</dbReference>
<evidence type="ECO:0000256" key="1">
    <source>
        <dbReference type="ARBA" id="ARBA00004651"/>
    </source>
</evidence>
<dbReference type="OrthoDB" id="6053803at2"/>
<keyword evidence="4 6" id="KW-1133">Transmembrane helix</keyword>
<dbReference type="GO" id="GO:0005886">
    <property type="term" value="C:plasma membrane"/>
    <property type="evidence" value="ECO:0007669"/>
    <property type="project" value="UniProtKB-SubCell"/>
</dbReference>
<evidence type="ECO:0000313" key="9">
    <source>
        <dbReference type="Proteomes" id="UP000466966"/>
    </source>
</evidence>
<dbReference type="GO" id="GO:0006825">
    <property type="term" value="P:copper ion transport"/>
    <property type="evidence" value="ECO:0007669"/>
    <property type="project" value="InterPro"/>
</dbReference>
<comment type="subcellular location">
    <subcellularLocation>
        <location evidence="1">Cell membrane</location>
        <topology evidence="1">Multi-pass membrane protein</topology>
    </subcellularLocation>
</comment>
<keyword evidence="5 6" id="KW-0472">Membrane</keyword>
<protein>
    <recommendedName>
        <fullName evidence="7">Copper resistance protein D domain-containing protein</fullName>
    </recommendedName>
</protein>
<name>A0A844Z1W3_9SPHN</name>
<dbReference type="AlphaFoldDB" id="A0A844Z1W3"/>
<feature type="transmembrane region" description="Helical" evidence="6">
    <location>
        <begin position="180"/>
        <end position="203"/>
    </location>
</feature>
<feature type="transmembrane region" description="Helical" evidence="6">
    <location>
        <begin position="102"/>
        <end position="119"/>
    </location>
</feature>
<dbReference type="EMBL" id="WTYV01000010">
    <property type="protein sequence ID" value="MXO73502.1"/>
    <property type="molecule type" value="Genomic_DNA"/>
</dbReference>
<dbReference type="Proteomes" id="UP000466966">
    <property type="component" value="Unassembled WGS sequence"/>
</dbReference>
<gene>
    <name evidence="8" type="ORF">GRI99_17940</name>
</gene>
<reference evidence="8 9" key="1">
    <citation type="submission" date="2019-12" db="EMBL/GenBank/DDBJ databases">
        <title>Genomic-based taxomic classification of the family Erythrobacteraceae.</title>
        <authorList>
            <person name="Xu L."/>
        </authorList>
    </citation>
    <scope>NUCLEOTIDE SEQUENCE [LARGE SCALE GENOMIC DNA]</scope>
    <source>
        <strain evidence="8 9">M0322</strain>
    </source>
</reference>
<dbReference type="InterPro" id="IPR032694">
    <property type="entry name" value="CopC/D"/>
</dbReference>
<feature type="transmembrane region" description="Helical" evidence="6">
    <location>
        <begin position="260"/>
        <end position="286"/>
    </location>
</feature>
<organism evidence="8 9">
    <name type="scientific">Alteraurantiacibacter buctensis</name>
    <dbReference type="NCBI Taxonomy" id="1503981"/>
    <lineage>
        <taxon>Bacteria</taxon>
        <taxon>Pseudomonadati</taxon>
        <taxon>Pseudomonadota</taxon>
        <taxon>Alphaproteobacteria</taxon>
        <taxon>Sphingomonadales</taxon>
        <taxon>Erythrobacteraceae</taxon>
        <taxon>Alteraurantiacibacter</taxon>
    </lineage>
</organism>
<keyword evidence="3 6" id="KW-0812">Transmembrane</keyword>
<evidence type="ECO:0000259" key="7">
    <source>
        <dbReference type="Pfam" id="PF05425"/>
    </source>
</evidence>
<feature type="transmembrane region" description="Helical" evidence="6">
    <location>
        <begin position="139"/>
        <end position="159"/>
    </location>
</feature>
<keyword evidence="9" id="KW-1185">Reference proteome</keyword>
<dbReference type="Pfam" id="PF05425">
    <property type="entry name" value="CopD"/>
    <property type="match status" value="1"/>
</dbReference>
<evidence type="ECO:0000256" key="3">
    <source>
        <dbReference type="ARBA" id="ARBA00022692"/>
    </source>
</evidence>
<evidence type="ECO:0000256" key="6">
    <source>
        <dbReference type="SAM" id="Phobius"/>
    </source>
</evidence>
<feature type="transmembrane region" description="Helical" evidence="6">
    <location>
        <begin position="74"/>
        <end position="95"/>
    </location>
</feature>
<evidence type="ECO:0000256" key="4">
    <source>
        <dbReference type="ARBA" id="ARBA00022989"/>
    </source>
</evidence>